<dbReference type="Pfam" id="PF07714">
    <property type="entry name" value="PK_Tyr_Ser-Thr"/>
    <property type="match status" value="4"/>
</dbReference>
<dbReference type="OrthoDB" id="1745877at2759"/>
<dbReference type="PANTHER" id="PTHR27003:SF471">
    <property type="entry name" value="VASCULAR ENDOTHELIAL GROWTH FACTOR RECEPTOR 2 (VEGFR2)-RELATED"/>
    <property type="match status" value="1"/>
</dbReference>
<keyword evidence="2" id="KW-0808">Transferase</keyword>
<reference evidence="2 3" key="1">
    <citation type="journal article" date="2018" name="Mol. Plant">
        <title>The genome of Artemisia annua provides insight into the evolution of Asteraceae family and artemisinin biosynthesis.</title>
        <authorList>
            <person name="Shen Q."/>
            <person name="Zhang L."/>
            <person name="Liao Z."/>
            <person name="Wang S."/>
            <person name="Yan T."/>
            <person name="Shi P."/>
            <person name="Liu M."/>
            <person name="Fu X."/>
            <person name="Pan Q."/>
            <person name="Wang Y."/>
            <person name="Lv Z."/>
            <person name="Lu X."/>
            <person name="Zhang F."/>
            <person name="Jiang W."/>
            <person name="Ma Y."/>
            <person name="Chen M."/>
            <person name="Hao X."/>
            <person name="Li L."/>
            <person name="Tang Y."/>
            <person name="Lv G."/>
            <person name="Zhou Y."/>
            <person name="Sun X."/>
            <person name="Brodelius P.E."/>
            <person name="Rose J.K.C."/>
            <person name="Tang K."/>
        </authorList>
    </citation>
    <scope>NUCLEOTIDE SEQUENCE [LARGE SCALE GENOMIC DNA]</scope>
    <source>
        <strain evidence="3">cv. Huhao1</strain>
        <tissue evidence="2">Leaf</tissue>
    </source>
</reference>
<dbReference type="InterPro" id="IPR011009">
    <property type="entry name" value="Kinase-like_dom_sf"/>
</dbReference>
<dbReference type="GO" id="GO:0005524">
    <property type="term" value="F:ATP binding"/>
    <property type="evidence" value="ECO:0007669"/>
    <property type="project" value="InterPro"/>
</dbReference>
<dbReference type="InterPro" id="IPR045272">
    <property type="entry name" value="ANXUR1/2-like"/>
</dbReference>
<feature type="domain" description="Protein kinase" evidence="1">
    <location>
        <begin position="1"/>
        <end position="280"/>
    </location>
</feature>
<dbReference type="InterPro" id="IPR025886">
    <property type="entry name" value="PP2-like"/>
</dbReference>
<gene>
    <name evidence="2" type="ORF">CTI12_AA040670</name>
</gene>
<proteinExistence type="predicted"/>
<keyword evidence="2" id="KW-0418">Kinase</keyword>
<dbReference type="GO" id="GO:0004714">
    <property type="term" value="F:transmembrane receptor protein tyrosine kinase activity"/>
    <property type="evidence" value="ECO:0007669"/>
    <property type="project" value="InterPro"/>
</dbReference>
<evidence type="ECO:0000313" key="3">
    <source>
        <dbReference type="Proteomes" id="UP000245207"/>
    </source>
</evidence>
<dbReference type="InterPro" id="IPR001245">
    <property type="entry name" value="Ser-Thr/Tyr_kinase_cat_dom"/>
</dbReference>
<dbReference type="SUPFAM" id="SSF56112">
    <property type="entry name" value="Protein kinase-like (PK-like)"/>
    <property type="match status" value="4"/>
</dbReference>
<dbReference type="GO" id="GO:0009506">
    <property type="term" value="C:plasmodesma"/>
    <property type="evidence" value="ECO:0007669"/>
    <property type="project" value="TreeGrafter"/>
</dbReference>
<accession>A0A2U1QDX3</accession>
<keyword evidence="3" id="KW-1185">Reference proteome</keyword>
<dbReference type="PROSITE" id="PS50011">
    <property type="entry name" value="PROTEIN_KINASE_DOM"/>
    <property type="match status" value="3"/>
</dbReference>
<evidence type="ECO:0000313" key="2">
    <source>
        <dbReference type="EMBL" id="PWA96206.1"/>
    </source>
</evidence>
<name>A0A2U1QDX3_ARTAN</name>
<dbReference type="Pfam" id="PF14299">
    <property type="entry name" value="PP2"/>
    <property type="match status" value="2"/>
</dbReference>
<protein>
    <submittedName>
        <fullName evidence="2">Serine/threonine-protein kinase, active site protein</fullName>
    </submittedName>
</protein>
<feature type="domain" description="Protein kinase" evidence="1">
    <location>
        <begin position="689"/>
        <end position="958"/>
    </location>
</feature>
<feature type="domain" description="Protein kinase" evidence="1">
    <location>
        <begin position="327"/>
        <end position="687"/>
    </location>
</feature>
<organism evidence="2 3">
    <name type="scientific">Artemisia annua</name>
    <name type="common">Sweet wormwood</name>
    <dbReference type="NCBI Taxonomy" id="35608"/>
    <lineage>
        <taxon>Eukaryota</taxon>
        <taxon>Viridiplantae</taxon>
        <taxon>Streptophyta</taxon>
        <taxon>Embryophyta</taxon>
        <taxon>Tracheophyta</taxon>
        <taxon>Spermatophyta</taxon>
        <taxon>Magnoliopsida</taxon>
        <taxon>eudicotyledons</taxon>
        <taxon>Gunneridae</taxon>
        <taxon>Pentapetalae</taxon>
        <taxon>asterids</taxon>
        <taxon>campanulids</taxon>
        <taxon>Asterales</taxon>
        <taxon>Asteraceae</taxon>
        <taxon>Asteroideae</taxon>
        <taxon>Anthemideae</taxon>
        <taxon>Artemisiinae</taxon>
        <taxon>Artemisia</taxon>
    </lineage>
</organism>
<dbReference type="Proteomes" id="UP000245207">
    <property type="component" value="Unassembled WGS sequence"/>
</dbReference>
<evidence type="ECO:0000259" key="1">
    <source>
        <dbReference type="PROSITE" id="PS50011"/>
    </source>
</evidence>
<dbReference type="PANTHER" id="PTHR27003">
    <property type="entry name" value="OS07G0166700 PROTEIN"/>
    <property type="match status" value="1"/>
</dbReference>
<dbReference type="STRING" id="35608.A0A2U1QDX3"/>
<dbReference type="EMBL" id="PKPP01000190">
    <property type="protein sequence ID" value="PWA96206.1"/>
    <property type="molecule type" value="Genomic_DNA"/>
</dbReference>
<dbReference type="Gene3D" id="1.10.510.10">
    <property type="entry name" value="Transferase(Phosphotransferase) domain 1"/>
    <property type="match status" value="3"/>
</dbReference>
<comment type="caution">
    <text evidence="2">The sequence shown here is derived from an EMBL/GenBank/DDBJ whole genome shotgun (WGS) entry which is preliminary data.</text>
</comment>
<sequence length="1437" mass="166051">MELEMIDDPILPMSELRLATNNFSEENLMKQTPSVVLYKGHLDQSGQSIPIVVRRYTNPDVQWNEAWISLVTLHKNVATLFKYEVNESLDKHLSGSTLTWTQRLHICVDLARGLSHIHNGDRVGNSIIHGNIKSSKILLNQNWEPTLHGLRADMMIKKHGVHNPSNYDGTLQYTDPAYEKTRGLSHKSDVYSFGVVLFEVLLGRVASIPISDQDNWSFARFARSHYERETLSDIIDPVLRQQMDSQSLENFSETAYYCLLELRSQRPDMIMVVKKLERALDYQQKLESPEHSTTASVEAPLSNQLKGKNLDHLRISLSDITSATDNFSETCRIGKGGYGTVYKAELRHFDGSHSSTTEGVVRGDFPERKSTVAVKHISKRVDKQGEKGFLAEIEMLSKCKHKNVKRDNLHVSLKDIQVATQNFSDDKCIEEGRYWKQYEGQIPLANANEHTVVIVKRFDNMSDEGRERFLAEIKVLVEFKHKNIIALVGYCTEMDERIICYEHATNGRFSKYVQDASLTWMQRIKICIDMASGLSFLHKDDDANGMIHSDIKSDSILLDAEWNAKISNLELASIYWRTEKWKHDGDDYGSLGFMDPTRKVYVEKKSDWYSFSMILLEMFCGRYAKNLEPWSFYKDTFLVCASIKDFRNRVAFEGIKERWASIEDFINEVAFEGIKEQISAKSCKKFFQVALNCGIDKDDWRVIERLEEALEAQACEDHEIWEPKLPTDYQEIIDLSKIKIKVLVEFKHKNIIALVGYCTEMDERIICYEHVTNGRFSKYVQDASLTWMQRIKICIDMASGLSFLHKEDDQNGMIHSDIKSGSILLDAEWNAKISNLELASTDWKAEKWKHDGDDYGSLGFMDPTRKVYVEKESDWYSFSMILLEMFCGRYAKDLEPWSFYTDKFATCASIEDFINQVAFEGMKEQISAESCDIFFKFALECGKDKDGWHVIGRLEKALGAQEDHEIWEPKLPRDYQKILKSSKIEVTGYSKKGLYELLCKGVLLKKDNWFFSLGSNGKNNEMISARKFSFKNSGLYKWRSTPESRFSKVAKIYTIWNLKMNIKIRTQFLSPGVNYGVHLVFKFCGPRKFSSKSLYVNLTYNMGNETLHTYFATRRDEDWMMVELGRFLNHEGNMEFKALLESFSQYYCERKGIYVEGIEFRAIHDANMDQVQQLATGSTEFSKRSANDDESGKALLLNEVNEKKHLMLSVKEVLYDSSKVKCVKLFHLKPSEEPRFQEVIELLPRQVFSLKCKIQSQMLLPDTDYMCYLMFKLSEKCHGLHCPVKVKDVLHWKNKEMGILYFRTPSPWNVNDNNRVPEKREDGWMEVIVWKFNSTSDLRKDYIPMHLKLIAYEGTMSGLIVGGLEIRPVVYDFTILFALQCRVSQQTSGEAELVATLDSAGFPAVILTNLHELKEDEAQPNPFVNYYSFTQESFKEK</sequence>
<dbReference type="GO" id="GO:0005886">
    <property type="term" value="C:plasma membrane"/>
    <property type="evidence" value="ECO:0007669"/>
    <property type="project" value="TreeGrafter"/>
</dbReference>
<dbReference type="Gene3D" id="3.30.200.20">
    <property type="entry name" value="Phosphorylase Kinase, domain 1"/>
    <property type="match status" value="2"/>
</dbReference>
<dbReference type="InterPro" id="IPR000719">
    <property type="entry name" value="Prot_kinase_dom"/>
</dbReference>